<reference evidence="2 3" key="1">
    <citation type="submission" date="2013-12" db="EMBL/GenBank/DDBJ databases">
        <title>Draft genome of the parsitic nematode Ancylostoma duodenale.</title>
        <authorList>
            <person name="Mitreva M."/>
        </authorList>
    </citation>
    <scope>NUCLEOTIDE SEQUENCE [LARGE SCALE GENOMIC DNA]</scope>
    <source>
        <strain evidence="2 3">Zhejiang</strain>
    </source>
</reference>
<evidence type="ECO:0000313" key="3">
    <source>
        <dbReference type="Proteomes" id="UP000054047"/>
    </source>
</evidence>
<protein>
    <submittedName>
        <fullName evidence="2">Uncharacterized protein</fullName>
    </submittedName>
</protein>
<proteinExistence type="predicted"/>
<evidence type="ECO:0000256" key="1">
    <source>
        <dbReference type="SAM" id="MobiDB-lite"/>
    </source>
</evidence>
<dbReference type="AlphaFoldDB" id="A0A0C2HA13"/>
<organism evidence="2 3">
    <name type="scientific">Ancylostoma duodenale</name>
    <dbReference type="NCBI Taxonomy" id="51022"/>
    <lineage>
        <taxon>Eukaryota</taxon>
        <taxon>Metazoa</taxon>
        <taxon>Ecdysozoa</taxon>
        <taxon>Nematoda</taxon>
        <taxon>Chromadorea</taxon>
        <taxon>Rhabditida</taxon>
        <taxon>Rhabditina</taxon>
        <taxon>Rhabditomorpha</taxon>
        <taxon>Strongyloidea</taxon>
        <taxon>Ancylostomatidae</taxon>
        <taxon>Ancylostomatinae</taxon>
        <taxon>Ancylostoma</taxon>
    </lineage>
</organism>
<keyword evidence="3" id="KW-1185">Reference proteome</keyword>
<name>A0A0C2HA13_9BILA</name>
<dbReference type="EMBL" id="KN726365">
    <property type="protein sequence ID" value="KIH68489.1"/>
    <property type="molecule type" value="Genomic_DNA"/>
</dbReference>
<gene>
    <name evidence="2" type="ORF">ANCDUO_01176</name>
</gene>
<sequence>MECSNEEEFEEKWIRVLERDHWKKWQYLAVLPHQDRGPPRRASQVCEKERFGVKSPETVQSDGIDGPPSPSPRPTPRRRLGDSPRSTPLRKRMQLLKTDIY</sequence>
<dbReference type="Proteomes" id="UP000054047">
    <property type="component" value="Unassembled WGS sequence"/>
</dbReference>
<evidence type="ECO:0000313" key="2">
    <source>
        <dbReference type="EMBL" id="KIH68489.1"/>
    </source>
</evidence>
<accession>A0A0C2HA13</accession>
<feature type="region of interest" description="Disordered" evidence="1">
    <location>
        <begin position="33"/>
        <end position="101"/>
    </location>
</feature>